<evidence type="ECO:0000313" key="1">
    <source>
        <dbReference type="EMBL" id="KAK9118849.1"/>
    </source>
</evidence>
<proteinExistence type="predicted"/>
<dbReference type="Proteomes" id="UP001419268">
    <property type="component" value="Unassembled WGS sequence"/>
</dbReference>
<accession>A0AAP0INN0</accession>
<protein>
    <submittedName>
        <fullName evidence="1">Uncharacterized protein</fullName>
    </submittedName>
</protein>
<comment type="caution">
    <text evidence="1">The sequence shown here is derived from an EMBL/GenBank/DDBJ whole genome shotgun (WGS) entry which is preliminary data.</text>
</comment>
<sequence>MSEARNDPNVEQLSRDYNGLYMDELKLAFIGTILHNQKTTLRNQELAFKNLRALVRSIHIMELMMSKRNKCQEGTSVPVPSTQMRLPL</sequence>
<reference evidence="1 2" key="1">
    <citation type="submission" date="2024-01" db="EMBL/GenBank/DDBJ databases">
        <title>Genome assemblies of Stephania.</title>
        <authorList>
            <person name="Yang L."/>
        </authorList>
    </citation>
    <scope>NUCLEOTIDE SEQUENCE [LARGE SCALE GENOMIC DNA]</scope>
    <source>
        <strain evidence="1">JXDWG</strain>
        <tissue evidence="1">Leaf</tissue>
    </source>
</reference>
<evidence type="ECO:0000313" key="2">
    <source>
        <dbReference type="Proteomes" id="UP001419268"/>
    </source>
</evidence>
<dbReference type="AlphaFoldDB" id="A0AAP0INN0"/>
<organism evidence="1 2">
    <name type="scientific">Stephania cephalantha</name>
    <dbReference type="NCBI Taxonomy" id="152367"/>
    <lineage>
        <taxon>Eukaryota</taxon>
        <taxon>Viridiplantae</taxon>
        <taxon>Streptophyta</taxon>
        <taxon>Embryophyta</taxon>
        <taxon>Tracheophyta</taxon>
        <taxon>Spermatophyta</taxon>
        <taxon>Magnoliopsida</taxon>
        <taxon>Ranunculales</taxon>
        <taxon>Menispermaceae</taxon>
        <taxon>Menispermoideae</taxon>
        <taxon>Cissampelideae</taxon>
        <taxon>Stephania</taxon>
    </lineage>
</organism>
<gene>
    <name evidence="1" type="ORF">Scep_016942</name>
</gene>
<dbReference type="EMBL" id="JBBNAG010000007">
    <property type="protein sequence ID" value="KAK9118849.1"/>
    <property type="molecule type" value="Genomic_DNA"/>
</dbReference>
<name>A0AAP0INN0_9MAGN</name>
<keyword evidence="2" id="KW-1185">Reference proteome</keyword>